<sequence>MERWFANRRKSKLFEMADRQMTLAIDTVIELQKSITAALKGNKQSAKSSFEKLSTIEHEIDELRRMIFEELTRGSLRSKDREDIMHLVKRLDQMADHVKDASRAVVLLLEVIVPKDMWKQFSETAKELVVCATTLRKAIEQLGVNPEKAMDLAKQIDQIEGKVDEHYLISKGMLLQYSKETDAATILILKDLIEEMEHVADACDDTADYVRILTVSRESP</sequence>
<reference evidence="2 3" key="1">
    <citation type="submission" date="2015-06" db="EMBL/GenBank/DDBJ databases">
        <title>New insights into the roles of widespread benthic archaea in carbon and nitrogen cycling.</title>
        <authorList>
            <person name="Lazar C.S."/>
            <person name="Baker B.J."/>
            <person name="Seitz K.W."/>
            <person name="Hyde A.S."/>
            <person name="Dick G.J."/>
            <person name="Hinrichs K.-U."/>
            <person name="Teske A.P."/>
        </authorList>
    </citation>
    <scope>NUCLEOTIDE SEQUENCE [LARGE SCALE GENOMIC DNA]</scope>
    <source>
        <strain evidence="2">SG8-32-1</strain>
    </source>
</reference>
<dbReference type="InterPro" id="IPR002727">
    <property type="entry name" value="DUF47"/>
</dbReference>
<dbReference type="Pfam" id="PF01865">
    <property type="entry name" value="PhoU_div"/>
    <property type="match status" value="1"/>
</dbReference>
<evidence type="ECO:0000313" key="3">
    <source>
        <dbReference type="Proteomes" id="UP000037237"/>
    </source>
</evidence>
<accession>A0A0M0BLM2</accession>
<dbReference type="EMBL" id="LFWU01000164">
    <property type="protein sequence ID" value="KON29236.1"/>
    <property type="molecule type" value="Genomic_DNA"/>
</dbReference>
<evidence type="ECO:0000256" key="1">
    <source>
        <dbReference type="ARBA" id="ARBA00008591"/>
    </source>
</evidence>
<evidence type="ECO:0000313" key="2">
    <source>
        <dbReference type="EMBL" id="KON29236.1"/>
    </source>
</evidence>
<dbReference type="InterPro" id="IPR018445">
    <property type="entry name" value="Put_Phosphate_transp_reg"/>
</dbReference>
<dbReference type="Proteomes" id="UP000037237">
    <property type="component" value="Unassembled WGS sequence"/>
</dbReference>
<dbReference type="SUPFAM" id="SSF109755">
    <property type="entry name" value="PhoU-like"/>
    <property type="match status" value="1"/>
</dbReference>
<protein>
    <recommendedName>
        <fullName evidence="4">Phosphate transport regulator</fullName>
    </recommendedName>
</protein>
<gene>
    <name evidence="2" type="ORF">AC477_06150</name>
</gene>
<dbReference type="Gene3D" id="1.20.58.220">
    <property type="entry name" value="Phosphate transport system protein phou homolog 2, domain 2"/>
    <property type="match status" value="1"/>
</dbReference>
<comment type="similarity">
    <text evidence="1">Belongs to the UPF0111 family.</text>
</comment>
<dbReference type="PANTHER" id="PTHR36536:SF3">
    <property type="entry name" value="UPF0111 PROTEIN HI_1603"/>
    <property type="match status" value="1"/>
</dbReference>
<name>A0A0M0BLM2_9ARCH</name>
<dbReference type="InterPro" id="IPR038078">
    <property type="entry name" value="PhoU-like_sf"/>
</dbReference>
<evidence type="ECO:0008006" key="4">
    <source>
        <dbReference type="Google" id="ProtNLM"/>
    </source>
</evidence>
<dbReference type="AlphaFoldDB" id="A0A0M0BLM2"/>
<organism evidence="2 3">
    <name type="scientific">miscellaneous Crenarchaeota group-1 archaeon SG8-32-1</name>
    <dbReference type="NCBI Taxonomy" id="1685124"/>
    <lineage>
        <taxon>Archaea</taxon>
        <taxon>Candidatus Bathyarchaeota</taxon>
        <taxon>MCG-1</taxon>
    </lineage>
</organism>
<proteinExistence type="inferred from homology"/>
<comment type="caution">
    <text evidence="2">The sequence shown here is derived from an EMBL/GenBank/DDBJ whole genome shotgun (WGS) entry which is preliminary data.</text>
</comment>
<dbReference type="PANTHER" id="PTHR36536">
    <property type="entry name" value="UPF0111 PROTEIN HI_1603"/>
    <property type="match status" value="1"/>
</dbReference>